<evidence type="ECO:0000313" key="2">
    <source>
        <dbReference type="EMBL" id="OFI47897.1"/>
    </source>
</evidence>
<evidence type="ECO:0000256" key="1">
    <source>
        <dbReference type="SAM" id="Phobius"/>
    </source>
</evidence>
<feature type="transmembrane region" description="Helical" evidence="1">
    <location>
        <begin position="31"/>
        <end position="49"/>
    </location>
</feature>
<keyword evidence="3" id="KW-1185">Reference proteome</keyword>
<keyword evidence="1" id="KW-0812">Transmembrane</keyword>
<name>A0A9Q5P283_9LACT</name>
<dbReference type="AlphaFoldDB" id="A0A9Q5P283"/>
<comment type="caution">
    <text evidence="2">The sequence shown here is derived from an EMBL/GenBank/DDBJ whole genome shotgun (WGS) entry which is preliminary data.</text>
</comment>
<organism evidence="2 3">
    <name type="scientific">Floricoccus penangensis</name>
    <dbReference type="NCBI Taxonomy" id="1859475"/>
    <lineage>
        <taxon>Bacteria</taxon>
        <taxon>Bacillati</taxon>
        <taxon>Bacillota</taxon>
        <taxon>Bacilli</taxon>
        <taxon>Lactobacillales</taxon>
        <taxon>Streptococcaceae</taxon>
        <taxon>Floricoccus</taxon>
    </lineage>
</organism>
<keyword evidence="1" id="KW-1133">Transmembrane helix</keyword>
<reference evidence="3" key="1">
    <citation type="submission" date="2016-09" db="EMBL/GenBank/DDBJ databases">
        <title>Draft genome sequence of a novel species of the family Streptococcaceae isolated from flowers.</title>
        <authorList>
            <person name="Chuah L.-O."/>
            <person name="Yap K.-P."/>
            <person name="Thong K.L."/>
            <person name="Liong M.T."/>
            <person name="Ahmad R."/>
            <person name="Rusul G."/>
        </authorList>
    </citation>
    <scope>NUCLEOTIDE SEQUENCE [LARGE SCALE GENOMIC DNA]</scope>
    <source>
        <strain evidence="3">HibF3</strain>
    </source>
</reference>
<proteinExistence type="predicted"/>
<protein>
    <submittedName>
        <fullName evidence="2">Uncharacterized protein</fullName>
    </submittedName>
</protein>
<sequence>MGYYRDKGSEYGNDERWMIIKLKASNVVRRYYDICCLTAAAIYLLWILARPVVLLIFGKILPEGRTSLVSIVATLAFIYMLSVIVEYFALRYYDKNM</sequence>
<gene>
    <name evidence="2" type="ORF">BG262_07855</name>
</gene>
<dbReference type="Proteomes" id="UP000177273">
    <property type="component" value="Unassembled WGS sequence"/>
</dbReference>
<dbReference type="RefSeq" id="WP_070787005.1">
    <property type="nucleotide sequence ID" value="NZ_MKIQ01000002.1"/>
</dbReference>
<evidence type="ECO:0000313" key="3">
    <source>
        <dbReference type="Proteomes" id="UP000177273"/>
    </source>
</evidence>
<dbReference type="EMBL" id="MKIQ01000002">
    <property type="protein sequence ID" value="OFI47897.1"/>
    <property type="molecule type" value="Genomic_DNA"/>
</dbReference>
<accession>A0A9Q5P283</accession>
<dbReference type="OrthoDB" id="1757762at2"/>
<keyword evidence="1" id="KW-0472">Membrane</keyword>
<feature type="transmembrane region" description="Helical" evidence="1">
    <location>
        <begin position="69"/>
        <end position="90"/>
    </location>
</feature>